<evidence type="ECO:0000313" key="1">
    <source>
        <dbReference type="EMBL" id="CAG8955759.1"/>
    </source>
</evidence>
<protein>
    <submittedName>
        <fullName evidence="1">Uncharacterized protein</fullName>
    </submittedName>
</protein>
<comment type="caution">
    <text evidence="1">The sequence shown here is derived from an EMBL/GenBank/DDBJ whole genome shotgun (WGS) entry which is preliminary data.</text>
</comment>
<dbReference type="Proteomes" id="UP000696280">
    <property type="component" value="Unassembled WGS sequence"/>
</dbReference>
<name>A0A9N9PJF7_9HELO</name>
<proteinExistence type="predicted"/>
<dbReference type="EMBL" id="CAJVRL010000066">
    <property type="protein sequence ID" value="CAG8955759.1"/>
    <property type="molecule type" value="Genomic_DNA"/>
</dbReference>
<gene>
    <name evidence="1" type="ORF">HYFRA_00011626</name>
</gene>
<sequence length="162" mass="18272">MAPSPLRPDISHATLEEPLNFATIQLLPSPSHDFLAPRTESQNPRIVVLSLKRPCPNIAVANLETRITTSEIPTKGFRHMAQPTLLQSPSWKFHTHARIDNKGKFDKFLVTIMFSRAQTASLPNNAWNFADLTSWGECGSPIKHIHSEKHIFKPFMGDDNHQ</sequence>
<keyword evidence="2" id="KW-1185">Reference proteome</keyword>
<accession>A0A9N9PJF7</accession>
<organism evidence="1 2">
    <name type="scientific">Hymenoscyphus fraxineus</name>
    <dbReference type="NCBI Taxonomy" id="746836"/>
    <lineage>
        <taxon>Eukaryota</taxon>
        <taxon>Fungi</taxon>
        <taxon>Dikarya</taxon>
        <taxon>Ascomycota</taxon>
        <taxon>Pezizomycotina</taxon>
        <taxon>Leotiomycetes</taxon>
        <taxon>Helotiales</taxon>
        <taxon>Helotiaceae</taxon>
        <taxon>Hymenoscyphus</taxon>
    </lineage>
</organism>
<reference evidence="1" key="1">
    <citation type="submission" date="2021-07" db="EMBL/GenBank/DDBJ databases">
        <authorList>
            <person name="Durling M."/>
        </authorList>
    </citation>
    <scope>NUCLEOTIDE SEQUENCE</scope>
</reference>
<evidence type="ECO:0000313" key="2">
    <source>
        <dbReference type="Proteomes" id="UP000696280"/>
    </source>
</evidence>
<dbReference type="AlphaFoldDB" id="A0A9N9PJF7"/>